<evidence type="ECO:0000256" key="2">
    <source>
        <dbReference type="PROSITE-ProRule" id="PRU00276"/>
    </source>
</evidence>
<dbReference type="GO" id="GO:0046872">
    <property type="term" value="F:metal ion binding"/>
    <property type="evidence" value="ECO:0007669"/>
    <property type="project" value="UniProtKB-KW"/>
</dbReference>
<keyword evidence="1" id="KW-0378">Hydrolase</keyword>
<evidence type="ECO:0000259" key="3">
    <source>
        <dbReference type="PROSITE" id="PS50215"/>
    </source>
</evidence>
<name>A0ABD2WY98_9HYME</name>
<feature type="binding site" evidence="2">
    <location>
        <position position="139"/>
    </location>
    <ligand>
        <name>Zn(2+)</name>
        <dbReference type="ChEBI" id="CHEBI:29105"/>
        <note>catalytic</note>
    </ligand>
</feature>
<comment type="caution">
    <text evidence="2">Lacks conserved residue(s) required for the propagation of feature annotation.</text>
</comment>
<evidence type="ECO:0000313" key="5">
    <source>
        <dbReference type="Proteomes" id="UP001627154"/>
    </source>
</evidence>
<dbReference type="PANTHER" id="PTHR11905:SF159">
    <property type="entry name" value="ADAM METALLOPROTEASE"/>
    <property type="match status" value="1"/>
</dbReference>
<keyword evidence="2" id="KW-0862">Zinc</keyword>
<dbReference type="SUPFAM" id="SSF55486">
    <property type="entry name" value="Metalloproteases ('zincins'), catalytic domain"/>
    <property type="match status" value="1"/>
</dbReference>
<organism evidence="4 5">
    <name type="scientific">Trichogramma kaykai</name>
    <dbReference type="NCBI Taxonomy" id="54128"/>
    <lineage>
        <taxon>Eukaryota</taxon>
        <taxon>Metazoa</taxon>
        <taxon>Ecdysozoa</taxon>
        <taxon>Arthropoda</taxon>
        <taxon>Hexapoda</taxon>
        <taxon>Insecta</taxon>
        <taxon>Pterygota</taxon>
        <taxon>Neoptera</taxon>
        <taxon>Endopterygota</taxon>
        <taxon>Hymenoptera</taxon>
        <taxon>Apocrita</taxon>
        <taxon>Proctotrupomorpha</taxon>
        <taxon>Chalcidoidea</taxon>
        <taxon>Trichogrammatidae</taxon>
        <taxon>Trichogramma</taxon>
    </lineage>
</organism>
<feature type="active site" evidence="2">
    <location>
        <position position="136"/>
    </location>
</feature>
<evidence type="ECO:0000313" key="4">
    <source>
        <dbReference type="EMBL" id="KAL3398041.1"/>
    </source>
</evidence>
<keyword evidence="1" id="KW-0482">Metalloprotease</keyword>
<keyword evidence="5" id="KW-1185">Reference proteome</keyword>
<dbReference type="PROSITE" id="PS50215">
    <property type="entry name" value="ADAM_MEPRO"/>
    <property type="match status" value="1"/>
</dbReference>
<keyword evidence="2" id="KW-0479">Metal-binding</keyword>
<feature type="binding site" evidence="2">
    <location>
        <position position="145"/>
    </location>
    <ligand>
        <name>Zn(2+)</name>
        <dbReference type="ChEBI" id="CHEBI:29105"/>
        <note>catalytic</note>
    </ligand>
</feature>
<dbReference type="EMBL" id="JBJJXI010000060">
    <property type="protein sequence ID" value="KAL3398041.1"/>
    <property type="molecule type" value="Genomic_DNA"/>
</dbReference>
<reference evidence="4 5" key="1">
    <citation type="journal article" date="2024" name="bioRxiv">
        <title>A reference genome for Trichogramma kaykai: A tiny desert-dwelling parasitoid wasp with competing sex-ratio distorters.</title>
        <authorList>
            <person name="Culotta J."/>
            <person name="Lindsey A.R."/>
        </authorList>
    </citation>
    <scope>NUCLEOTIDE SEQUENCE [LARGE SCALE GENOMIC DNA]</scope>
    <source>
        <strain evidence="4 5">KSX58</strain>
    </source>
</reference>
<dbReference type="InterPro" id="IPR024079">
    <property type="entry name" value="MetalloPept_cat_dom_sf"/>
</dbReference>
<dbReference type="Proteomes" id="UP001627154">
    <property type="component" value="Unassembled WGS sequence"/>
</dbReference>
<keyword evidence="1" id="KW-0645">Protease</keyword>
<feature type="binding site" evidence="2">
    <location>
        <position position="135"/>
    </location>
    <ligand>
        <name>Zn(2+)</name>
        <dbReference type="ChEBI" id="CHEBI:29105"/>
        <note>catalytic</note>
    </ligand>
</feature>
<evidence type="ECO:0000256" key="1">
    <source>
        <dbReference type="ARBA" id="ARBA00023049"/>
    </source>
</evidence>
<comment type="caution">
    <text evidence="4">The sequence shown here is derived from an EMBL/GenBank/DDBJ whole genome shotgun (WGS) entry which is preliminary data.</text>
</comment>
<dbReference type="Gene3D" id="3.40.390.10">
    <property type="entry name" value="Collagenase (Catalytic Domain)"/>
    <property type="match status" value="1"/>
</dbReference>
<dbReference type="AlphaFoldDB" id="A0ABD2WY98"/>
<gene>
    <name evidence="4" type="ORF">TKK_008265</name>
</gene>
<protein>
    <recommendedName>
        <fullName evidence="3">Peptidase M12B domain-containing protein</fullName>
    </recommendedName>
</protein>
<feature type="domain" description="Peptidase M12B" evidence="3">
    <location>
        <begin position="1"/>
        <end position="208"/>
    </location>
</feature>
<dbReference type="InterPro" id="IPR001590">
    <property type="entry name" value="Peptidase_M12B"/>
</dbReference>
<dbReference type="PANTHER" id="PTHR11905">
    <property type="entry name" value="ADAM A DISINTEGRIN AND METALLOPROTEASE DOMAIN"/>
    <property type="match status" value="1"/>
</dbReference>
<dbReference type="Pfam" id="PF13688">
    <property type="entry name" value="Reprolysin_5"/>
    <property type="match status" value="1"/>
</dbReference>
<accession>A0ABD2WY98</accession>
<proteinExistence type="predicted"/>
<dbReference type="GO" id="GO:0008237">
    <property type="term" value="F:metallopeptidase activity"/>
    <property type="evidence" value="ECO:0007669"/>
    <property type="project" value="UniProtKB-KW"/>
</dbReference>
<sequence length="208" mass="24041">MNVFWSSVELKYRQIQEIQISIKVTGVIVVEEENVLNYTDKHKFRWFMNSLDMDEALDNFGEIKAYVEKTNITDYNIIVTLTGLRGMVTTSDSFYYSNFANVLGYAFTKGVCDPKNNGVICEDDGKFSSLNVVVHEIAHSLGLRHDGDTRIFEDNIDYSSCKTSDPGIHYAMATKYLHSFDKYIWSNCSKKYFEFLKWDEEMACIGER</sequence>